<accession>A0A7T2S4A1</accession>
<evidence type="ECO:0000256" key="2">
    <source>
        <dbReference type="SAM" id="Phobius"/>
    </source>
</evidence>
<evidence type="ECO:0000313" key="3">
    <source>
        <dbReference type="EMBL" id="QPS08618.1"/>
    </source>
</evidence>
<proteinExistence type="predicted"/>
<feature type="transmembrane region" description="Helical" evidence="2">
    <location>
        <begin position="198"/>
        <end position="220"/>
    </location>
</feature>
<dbReference type="Proteomes" id="UP000594778">
    <property type="component" value="Chromosome"/>
</dbReference>
<feature type="transmembrane region" description="Helical" evidence="2">
    <location>
        <begin position="152"/>
        <end position="177"/>
    </location>
</feature>
<keyword evidence="2" id="KW-0812">Transmembrane</keyword>
<evidence type="ECO:0000313" key="4">
    <source>
        <dbReference type="Proteomes" id="UP000594778"/>
    </source>
</evidence>
<keyword evidence="2" id="KW-0472">Membrane</keyword>
<organism evidence="3 4">
    <name type="scientific">Delftia acidovorans</name>
    <name type="common">Pseudomonas acidovorans</name>
    <name type="synonym">Comamonas acidovorans</name>
    <dbReference type="NCBI Taxonomy" id="80866"/>
    <lineage>
        <taxon>Bacteria</taxon>
        <taxon>Pseudomonadati</taxon>
        <taxon>Pseudomonadota</taxon>
        <taxon>Betaproteobacteria</taxon>
        <taxon>Burkholderiales</taxon>
        <taxon>Comamonadaceae</taxon>
        <taxon>Delftia</taxon>
    </lineage>
</organism>
<dbReference type="PANTHER" id="PTHR34219:SF9">
    <property type="entry name" value="IRON-REGULATED INNER MEMBRANE PROTEIN"/>
    <property type="match status" value="1"/>
</dbReference>
<feature type="region of interest" description="Disordered" evidence="1">
    <location>
        <begin position="520"/>
        <end position="549"/>
    </location>
</feature>
<gene>
    <name evidence="3" type="ORF">I6G66_00640</name>
</gene>
<dbReference type="InterPro" id="IPR005625">
    <property type="entry name" value="PepSY-ass_TM"/>
</dbReference>
<dbReference type="AlphaFoldDB" id="A0A7T2S4A1"/>
<reference evidence="3 4" key="1">
    <citation type="submission" date="2020-12" db="EMBL/GenBank/DDBJ databases">
        <title>FDA dAtabase for Regulatory Grade micrObial Sequences (FDA-ARGOS): Supporting development and validation of Infectious Disease Dx tests.</title>
        <authorList>
            <person name="Sproer C."/>
            <person name="Gronow S."/>
            <person name="Severitt S."/>
            <person name="Schroder I."/>
            <person name="Tallon L."/>
            <person name="Sadzewicz L."/>
            <person name="Zhao X."/>
            <person name="Boylan J."/>
            <person name="Ott S."/>
            <person name="Bowen H."/>
            <person name="Vavikolanu K."/>
            <person name="Mehta A."/>
            <person name="Aluvathingal J."/>
            <person name="Nadendla S."/>
            <person name="Lowell S."/>
            <person name="Myers T."/>
            <person name="Yan Y."/>
            <person name="Sichtig H."/>
        </authorList>
    </citation>
    <scope>NUCLEOTIDE SEQUENCE [LARGE SCALE GENOMIC DNA]</scope>
    <source>
        <strain evidence="3 4">FDAARGOS_909</strain>
    </source>
</reference>
<feature type="transmembrane region" description="Helical" evidence="2">
    <location>
        <begin position="398"/>
        <end position="421"/>
    </location>
</feature>
<dbReference type="RefSeq" id="WP_197955878.1">
    <property type="nucleotide sequence ID" value="NZ_CP065668.1"/>
</dbReference>
<feature type="transmembrane region" description="Helical" evidence="2">
    <location>
        <begin position="433"/>
        <end position="453"/>
    </location>
</feature>
<keyword evidence="2" id="KW-1133">Transmembrane helix</keyword>
<feature type="transmembrane region" description="Helical" evidence="2">
    <location>
        <begin position="495"/>
        <end position="513"/>
    </location>
</feature>
<feature type="transmembrane region" description="Helical" evidence="2">
    <location>
        <begin position="355"/>
        <end position="377"/>
    </location>
</feature>
<dbReference type="Pfam" id="PF03929">
    <property type="entry name" value="PepSY_TM"/>
    <property type="match status" value="1"/>
</dbReference>
<name>A0A7T2S4A1_DELAC</name>
<feature type="compositionally biased region" description="Basic and acidic residues" evidence="1">
    <location>
        <begin position="532"/>
        <end position="543"/>
    </location>
</feature>
<protein>
    <submittedName>
        <fullName evidence="3">PepSY domain-containing protein</fullName>
    </submittedName>
</protein>
<dbReference type="PANTHER" id="PTHR34219">
    <property type="entry name" value="IRON-REGULATED INNER MEMBRANE PROTEIN-RELATED"/>
    <property type="match status" value="1"/>
</dbReference>
<evidence type="ECO:0000256" key="1">
    <source>
        <dbReference type="SAM" id="MobiDB-lite"/>
    </source>
</evidence>
<feature type="transmembrane region" description="Helical" evidence="2">
    <location>
        <begin position="12"/>
        <end position="36"/>
    </location>
</feature>
<sequence>MRADYIRIYKSVHTWTGILSGMALFIAFYAGALTVFKEPIRRWSTPPAAVVQAVPMDEVQPLIARTLASTPAAARGAIVQLQGDNAIPRLQWQVRDPKADDHDESAVRHYTARLAADGSVQVDEQRPSRLVEFIDVLHRVVGLPVDSDPNRWIMGAISALYFLALVSGVVILLPSLVKDFFALRVGRNLKRMWLDAHNVVGIVSLPFHIVMALSAVVFAYHDQIFEVQDRLIHEGQWAQTFARPSGKAPDAPARNPADMLKPSQLVEIVKAAAPGFEPERLQYAQVTGPRPTVRVWGRNPQAVSPRAVGGFAMLDPYSGKLLSADYLSGGQSTPNLFISSFFALHMASFGGLAVWWLYFLLGLAGAWLFYGGNLLWVETRRKAQRKGADMPVQRRDTALMASATVGVCLGCVAGISATIAAAKWLPGRVDDLAAWHMGIYYAVFFTSMAWAFVRGAARAAPALLWLAAACTAAIALSSLLGWLAPGTGAWVDTSLIGLDLTAAAGVLALAWMARATARRTRSGPQDSVWSASRDRLAPQDTKDSPAPAS</sequence>
<dbReference type="EMBL" id="CP065668">
    <property type="protein sequence ID" value="QPS08618.1"/>
    <property type="molecule type" value="Genomic_DNA"/>
</dbReference>
<feature type="transmembrane region" description="Helical" evidence="2">
    <location>
        <begin position="462"/>
        <end position="483"/>
    </location>
</feature>